<dbReference type="AlphaFoldDB" id="V7HSV9"/>
<sequence length="383" mass="44658">MDYNYLEKVSFRQPPQKELGPALIGAVAVIIFYLVTFFWKQSAWLRLLEALGILVLIFFANYGRRFYHRLRPRSELALALDASQKGIWIWSQHYRRQLFIPFNMLKSTSQDDYLLTFTYQGAFYFDRHQTPHALSSGVVSLVTRDLESKKSLVKFLQVYNHLVEKKYRFDFSSKGSLPMRGSVVWLKPKYQRVLKTVAVLLLLANTGSVVIAERNRRNPYHEINTRYIKTVSYHKGLVLKTKQQELTLVNAYMAKDIDGNDIVIFRIKKANNKESFTNRRFGIVAKENRDGTTSTVTALSGVTLKRQGQEMDVINLLRDDDNVITQNIDRSLPDVTFNVAFKWRPDQRQYFVSRDFSGKKPDDYNDAPAYFVRFSKKDLEEIK</sequence>
<organism evidence="2 3">
    <name type="scientific">Ligilactobacillus equi DPC 6820</name>
    <dbReference type="NCBI Taxonomy" id="1392007"/>
    <lineage>
        <taxon>Bacteria</taxon>
        <taxon>Bacillati</taxon>
        <taxon>Bacillota</taxon>
        <taxon>Bacilli</taxon>
        <taxon>Lactobacillales</taxon>
        <taxon>Lactobacillaceae</taxon>
        <taxon>Ligilactobacillus</taxon>
    </lineage>
</organism>
<evidence type="ECO:0000313" key="3">
    <source>
        <dbReference type="Proteomes" id="UP000018559"/>
    </source>
</evidence>
<protein>
    <submittedName>
        <fullName evidence="2">Uncharacterized protein</fullName>
    </submittedName>
</protein>
<keyword evidence="3" id="KW-1185">Reference proteome</keyword>
<dbReference type="Proteomes" id="UP000018559">
    <property type="component" value="Unassembled WGS sequence"/>
</dbReference>
<dbReference type="PATRIC" id="fig|1392007.3.peg.1900"/>
<name>V7HSV9_9LACO</name>
<feature type="transmembrane region" description="Helical" evidence="1">
    <location>
        <begin position="45"/>
        <end position="63"/>
    </location>
</feature>
<keyword evidence="1" id="KW-0812">Transmembrane</keyword>
<evidence type="ECO:0000313" key="2">
    <source>
        <dbReference type="EMBL" id="ETA73304.1"/>
    </source>
</evidence>
<reference evidence="2 3" key="1">
    <citation type="journal article" date="2014" name="Genome Announc.">
        <title>The Genome of the Predominant Equine Lactobacillus Species, Lactobacillus equi, Is Reflective of Its Lifestyle Adaptations to an Herbivorous Host.</title>
        <authorList>
            <person name="O'Donnell M.M."/>
            <person name="Harris H.M."/>
            <person name="O'Toole P.W."/>
            <person name="Ross R.P."/>
        </authorList>
    </citation>
    <scope>NUCLEOTIDE SEQUENCE [LARGE SCALE GENOMIC DNA]</scope>
    <source>
        <strain evidence="2 3">DPC 6820</strain>
    </source>
</reference>
<accession>V7HSV9</accession>
<dbReference type="EMBL" id="AWWH01000197">
    <property type="protein sequence ID" value="ETA73304.1"/>
    <property type="molecule type" value="Genomic_DNA"/>
</dbReference>
<dbReference type="RefSeq" id="WP_023860540.1">
    <property type="nucleotide sequence ID" value="NZ_AWWH01000197.1"/>
</dbReference>
<feature type="transmembrane region" description="Helical" evidence="1">
    <location>
        <begin position="21"/>
        <end position="39"/>
    </location>
</feature>
<keyword evidence="1" id="KW-0472">Membrane</keyword>
<gene>
    <name evidence="2" type="ORF">LEQ_1772c</name>
</gene>
<proteinExistence type="predicted"/>
<evidence type="ECO:0000256" key="1">
    <source>
        <dbReference type="SAM" id="Phobius"/>
    </source>
</evidence>
<comment type="caution">
    <text evidence="2">The sequence shown here is derived from an EMBL/GenBank/DDBJ whole genome shotgun (WGS) entry which is preliminary data.</text>
</comment>
<keyword evidence="1" id="KW-1133">Transmembrane helix</keyword>